<feature type="transmembrane region" description="Helical" evidence="1">
    <location>
        <begin position="246"/>
        <end position="267"/>
    </location>
</feature>
<dbReference type="InterPro" id="IPR001173">
    <property type="entry name" value="Glyco_trans_2-like"/>
</dbReference>
<dbReference type="EMBL" id="ACDP02000026">
    <property type="protein sequence ID" value="EEO27390.1"/>
    <property type="molecule type" value="Genomic_DNA"/>
</dbReference>
<sequence length="268" mass="31132">MDFSQESNVTIVLTSCGRFDLLKKTLDSLDTFNTYPVREVIITEDSGSEKVHDAIPEHWKPYCKVFVNLTNLGQLASIDLAYQHVKTDYIFHCEDDWEFYRHRFIEDSLKILESDPDVLQAWLRSYHHDIRTHSLMKDGKECRHTLGTYQLAGDVGFFRLRHNHKNWQGFSFNPGLRRLSDYDFVKPFSQYRLSAEGESKTSIKYAAMGKYVVILENSAVMHIGWADHVVDDAEKRRKKQKRIKRIVLGLAGFSTGILIGFFLGWLAF</sequence>
<keyword evidence="1" id="KW-0812">Transmembrane</keyword>
<feature type="domain" description="Glycosyltransferase 2-like" evidence="2">
    <location>
        <begin position="10"/>
        <end position="134"/>
    </location>
</feature>
<dbReference type="CDD" id="cd00761">
    <property type="entry name" value="Glyco_tranf_GTA_type"/>
    <property type="match status" value="1"/>
</dbReference>
<dbReference type="InterPro" id="IPR029044">
    <property type="entry name" value="Nucleotide-diphossugar_trans"/>
</dbReference>
<evidence type="ECO:0000259" key="2">
    <source>
        <dbReference type="Pfam" id="PF00535"/>
    </source>
</evidence>
<dbReference type="eggNOG" id="COG1216">
    <property type="taxonomic scope" value="Bacteria"/>
</dbReference>
<keyword evidence="4" id="KW-1185">Reference proteome</keyword>
<dbReference type="Proteomes" id="UP000003973">
    <property type="component" value="Unassembled WGS sequence"/>
</dbReference>
<dbReference type="AlphaFoldDB" id="C3X2F4"/>
<comment type="caution">
    <text evidence="3">The sequence shown here is derived from an EMBL/GenBank/DDBJ whole genome shotgun (WGS) entry which is preliminary data.</text>
</comment>
<dbReference type="Pfam" id="PF00535">
    <property type="entry name" value="Glycos_transf_2"/>
    <property type="match status" value="1"/>
</dbReference>
<dbReference type="Gene3D" id="3.90.550.10">
    <property type="entry name" value="Spore Coat Polysaccharide Biosynthesis Protein SpsA, Chain A"/>
    <property type="match status" value="1"/>
</dbReference>
<gene>
    <name evidence="3" type="ORF">OFAG_00543</name>
</gene>
<evidence type="ECO:0000313" key="4">
    <source>
        <dbReference type="Proteomes" id="UP000003973"/>
    </source>
</evidence>
<accession>C3X2F4</accession>
<name>C3X2F4_9BURK</name>
<dbReference type="SUPFAM" id="SSF53448">
    <property type="entry name" value="Nucleotide-diphospho-sugar transferases"/>
    <property type="match status" value="1"/>
</dbReference>
<evidence type="ECO:0000313" key="3">
    <source>
        <dbReference type="EMBL" id="EEO27390.1"/>
    </source>
</evidence>
<dbReference type="RefSeq" id="WP_005876352.1">
    <property type="nucleotide sequence ID" value="NZ_CABMNL010000001.1"/>
</dbReference>
<evidence type="ECO:0000256" key="1">
    <source>
        <dbReference type="SAM" id="Phobius"/>
    </source>
</evidence>
<organism evidence="3 4">
    <name type="scientific">Oxalobacter paraformigenes</name>
    <dbReference type="NCBI Taxonomy" id="556268"/>
    <lineage>
        <taxon>Bacteria</taxon>
        <taxon>Pseudomonadati</taxon>
        <taxon>Pseudomonadota</taxon>
        <taxon>Betaproteobacteria</taxon>
        <taxon>Burkholderiales</taxon>
        <taxon>Oxalobacteraceae</taxon>
        <taxon>Oxalobacter</taxon>
    </lineage>
</organism>
<keyword evidence="1" id="KW-1133">Transmembrane helix</keyword>
<reference evidence="3" key="1">
    <citation type="submission" date="2011-10" db="EMBL/GenBank/DDBJ databases">
        <title>The Genome Sequence of Oxalobacter formigenes HOxBLS.</title>
        <authorList>
            <consortium name="The Broad Institute Genome Sequencing Platform"/>
            <person name="Earl A."/>
            <person name="Ward D."/>
            <person name="Feldgarden M."/>
            <person name="Gevers D."/>
            <person name="Allison M.J."/>
            <person name="Humphrey S."/>
            <person name="Young S.K."/>
            <person name="Zeng Q."/>
            <person name="Gargeya S."/>
            <person name="Fitzgerald M."/>
            <person name="Haas B."/>
            <person name="Abouelleil A."/>
            <person name="Alvarado L."/>
            <person name="Arachchi H.M."/>
            <person name="Berlin A."/>
            <person name="Brown A."/>
            <person name="Chapman S.B."/>
            <person name="Chen Z."/>
            <person name="Dunbar C."/>
            <person name="Freedman E."/>
            <person name="Gearin G."/>
            <person name="Goldberg J."/>
            <person name="Griggs A."/>
            <person name="Gujja S."/>
            <person name="Heiman D."/>
            <person name="Howarth C."/>
            <person name="Larson L."/>
            <person name="Lui A."/>
            <person name="MacDonald P.J.P."/>
            <person name="Montmayeur A."/>
            <person name="Murphy C."/>
            <person name="Neiman D."/>
            <person name="Pearson M."/>
            <person name="Priest M."/>
            <person name="Roberts A."/>
            <person name="Saif S."/>
            <person name="Shea T."/>
            <person name="Shenoy N."/>
            <person name="Sisk P."/>
            <person name="Stolte C."/>
            <person name="Sykes S."/>
            <person name="Wortman J."/>
            <person name="Nusbaum C."/>
            <person name="Birren B."/>
        </authorList>
    </citation>
    <scope>NUCLEOTIDE SEQUENCE [LARGE SCALE GENOMIC DNA]</scope>
    <source>
        <strain evidence="3">HOxBLS</strain>
    </source>
</reference>
<dbReference type="HOGENOM" id="CLU_076613_0_0_4"/>
<protein>
    <recommendedName>
        <fullName evidence="2">Glycosyltransferase 2-like domain-containing protein</fullName>
    </recommendedName>
</protein>
<keyword evidence="1" id="KW-0472">Membrane</keyword>
<proteinExistence type="predicted"/>